<proteinExistence type="inferred from homology"/>
<dbReference type="GO" id="GO:0015833">
    <property type="term" value="P:peptide transport"/>
    <property type="evidence" value="ECO:0007669"/>
    <property type="project" value="TreeGrafter"/>
</dbReference>
<dbReference type="PANTHER" id="PTHR30290:SF10">
    <property type="entry name" value="PERIPLASMIC OLIGOPEPTIDE-BINDING PROTEIN-RELATED"/>
    <property type="match status" value="1"/>
</dbReference>
<comment type="similarity">
    <text evidence="2">Belongs to the bacterial solute-binding protein 5 family.</text>
</comment>
<dbReference type="PANTHER" id="PTHR30290">
    <property type="entry name" value="PERIPLASMIC BINDING COMPONENT OF ABC TRANSPORTER"/>
    <property type="match status" value="1"/>
</dbReference>
<evidence type="ECO:0000256" key="3">
    <source>
        <dbReference type="ARBA" id="ARBA00022448"/>
    </source>
</evidence>
<dbReference type="InterPro" id="IPR039424">
    <property type="entry name" value="SBP_5"/>
</dbReference>
<dbReference type="Pfam" id="PF00496">
    <property type="entry name" value="SBP_bac_5"/>
    <property type="match status" value="1"/>
</dbReference>
<dbReference type="InterPro" id="IPR000914">
    <property type="entry name" value="SBP_5_dom"/>
</dbReference>
<accession>A0A4R6VBM5</accession>
<dbReference type="SUPFAM" id="SSF53850">
    <property type="entry name" value="Periplasmic binding protein-like II"/>
    <property type="match status" value="1"/>
</dbReference>
<name>A0A4R6VBM5_9PAST</name>
<keyword evidence="4" id="KW-0732">Signal</keyword>
<keyword evidence="3" id="KW-0813">Transport</keyword>
<dbReference type="PIRSF" id="PIRSF002741">
    <property type="entry name" value="MppA"/>
    <property type="match status" value="1"/>
</dbReference>
<comment type="caution">
    <text evidence="6">The sequence shown here is derived from an EMBL/GenBank/DDBJ whole genome shotgun (WGS) entry which is preliminary data.</text>
</comment>
<evidence type="ECO:0000313" key="7">
    <source>
        <dbReference type="Proteomes" id="UP000295657"/>
    </source>
</evidence>
<evidence type="ECO:0000256" key="4">
    <source>
        <dbReference type="ARBA" id="ARBA00022729"/>
    </source>
</evidence>
<comment type="subcellular location">
    <subcellularLocation>
        <location evidence="1">Cell envelope</location>
    </subcellularLocation>
</comment>
<dbReference type="Proteomes" id="UP000295657">
    <property type="component" value="Unassembled WGS sequence"/>
</dbReference>
<evidence type="ECO:0000256" key="1">
    <source>
        <dbReference type="ARBA" id="ARBA00004196"/>
    </source>
</evidence>
<dbReference type="Gene3D" id="3.90.76.10">
    <property type="entry name" value="Dipeptide-binding Protein, Domain 1"/>
    <property type="match status" value="1"/>
</dbReference>
<dbReference type="InterPro" id="IPR030678">
    <property type="entry name" value="Peptide/Ni-bd"/>
</dbReference>
<dbReference type="AlphaFoldDB" id="A0A4R6VBM5"/>
<sequence>MTFPFFVFPLRFVIKSAVLFMLIFLLSACDPVPHDKSPATASDKAAAATKPAIPVLTRAVYSDLVLNPTDIQNEEQVSFLRDLFEGLTIFDPQGNVIPGAASHWYTEDNKIWFFKLRPEAKWSNGEPVSAEDFVLSWQALARSAGPLKNYLSFMHLENALEVAEGKMPVQALGIHAPEPFLVQIKLDKPLSYLPKMLTHAALLPRYRGEATNPVANGAYGLVEQRGDLIRLEKNSFYPQQENIYFTRVDYRKIGTGQDLGAADLVVSPAPGTENTQLFPRLCSYFYEFNFRDALMAKSAVRKALVSMISPAAILRDEKLAMMPSNSVLPRNMQPESDTQWQASVVEQLLQQAGISAANPLRFKLSYDQVGIHPAIANRLIQAWSQSDLIRVEAQPLSWTQLQEKRNKGDFQVIRSGWCADYNDASAFFHLFRSGSPDNKTGFANQELDQLSERLSNEIIEPQAVTDILRRISDLIRRERVVLPIFQYNKAVYIKEGIAGYELSNPTETLYSKDLYRLQNRPHSSPQH</sequence>
<organism evidence="6 7">
    <name type="scientific">Mesocricetibacter intestinalis</name>
    <dbReference type="NCBI Taxonomy" id="1521930"/>
    <lineage>
        <taxon>Bacteria</taxon>
        <taxon>Pseudomonadati</taxon>
        <taxon>Pseudomonadota</taxon>
        <taxon>Gammaproteobacteria</taxon>
        <taxon>Pasteurellales</taxon>
        <taxon>Pasteurellaceae</taxon>
        <taxon>Mesocricetibacter</taxon>
    </lineage>
</organism>
<dbReference type="Gene3D" id="3.10.105.10">
    <property type="entry name" value="Dipeptide-binding Protein, Domain 3"/>
    <property type="match status" value="1"/>
</dbReference>
<keyword evidence="7" id="KW-1185">Reference proteome</keyword>
<evidence type="ECO:0000259" key="5">
    <source>
        <dbReference type="Pfam" id="PF00496"/>
    </source>
</evidence>
<gene>
    <name evidence="6" type="ORF">EDC45_1394</name>
</gene>
<dbReference type="OrthoDB" id="9801912at2"/>
<evidence type="ECO:0000313" key="6">
    <source>
        <dbReference type="EMBL" id="TDQ57340.1"/>
    </source>
</evidence>
<feature type="domain" description="Solute-binding protein family 5" evidence="5">
    <location>
        <begin position="96"/>
        <end position="438"/>
    </location>
</feature>
<dbReference type="GO" id="GO:1904680">
    <property type="term" value="F:peptide transmembrane transporter activity"/>
    <property type="evidence" value="ECO:0007669"/>
    <property type="project" value="TreeGrafter"/>
</dbReference>
<protein>
    <submittedName>
        <fullName evidence="6">Peptide/nickel transport system substrate-binding protein</fullName>
    </submittedName>
</protein>
<dbReference type="GO" id="GO:0043190">
    <property type="term" value="C:ATP-binding cassette (ABC) transporter complex"/>
    <property type="evidence" value="ECO:0007669"/>
    <property type="project" value="InterPro"/>
</dbReference>
<dbReference type="EMBL" id="SNYQ01000005">
    <property type="protein sequence ID" value="TDQ57340.1"/>
    <property type="molecule type" value="Genomic_DNA"/>
</dbReference>
<dbReference type="GO" id="GO:0030288">
    <property type="term" value="C:outer membrane-bounded periplasmic space"/>
    <property type="evidence" value="ECO:0007669"/>
    <property type="project" value="TreeGrafter"/>
</dbReference>
<reference evidence="6 7" key="1">
    <citation type="submission" date="2019-03" db="EMBL/GenBank/DDBJ databases">
        <title>Genomic Encyclopedia of Type Strains, Phase IV (KMG-IV): sequencing the most valuable type-strain genomes for metagenomic binning, comparative biology and taxonomic classification.</title>
        <authorList>
            <person name="Goeker M."/>
        </authorList>
    </citation>
    <scope>NUCLEOTIDE SEQUENCE [LARGE SCALE GENOMIC DNA]</scope>
    <source>
        <strain evidence="6 7">DSM 28403</strain>
    </source>
</reference>
<dbReference type="CDD" id="cd08504">
    <property type="entry name" value="PBP2_OppA"/>
    <property type="match status" value="1"/>
</dbReference>
<evidence type="ECO:0000256" key="2">
    <source>
        <dbReference type="ARBA" id="ARBA00005695"/>
    </source>
</evidence>
<dbReference type="Gene3D" id="3.40.190.10">
    <property type="entry name" value="Periplasmic binding protein-like II"/>
    <property type="match status" value="1"/>
</dbReference>